<accession>A0A3R7MM68</accession>
<sequence length="105" mass="10511">MLSLLKTLEAVGGNMRFSMELILSMANHVLQLGTATALAPSASSLSVRGSESMGTAWFDVEIAALEEVGAAGKGAVAFGADGDAERGPAEALASAGDAMLRAIGT</sequence>
<dbReference type="Proteomes" id="UP000285883">
    <property type="component" value="Unassembled WGS sequence"/>
</dbReference>
<evidence type="ECO:0000313" key="6">
    <source>
        <dbReference type="Proteomes" id="UP000285883"/>
    </source>
</evidence>
<evidence type="ECO:0000313" key="5">
    <source>
        <dbReference type="Proteomes" id="UP000285624"/>
    </source>
</evidence>
<reference evidence="1" key="3">
    <citation type="submission" date="2020-06" db="EMBL/GenBank/DDBJ databases">
        <authorList>
            <person name="Studholme D.J."/>
        </authorList>
    </citation>
    <scope>NUCLEOTIDE SEQUENCE</scope>
    <source>
        <strain evidence="1">NZFS 2646</strain>
        <strain evidence="2">NZFS 3630</strain>
    </source>
</reference>
<name>A0A3R7MM68_9STRA</name>
<reference evidence="5 6" key="2">
    <citation type="submission" date="2018-07" db="EMBL/GenBank/DDBJ databases">
        <title>Genome sequencing of oomycete isolates from Chile give support for New Zealand origin for Phytophthora kernoviae and make available the first Nothophytophthora sp. genome.</title>
        <authorList>
            <person name="Studholme D.J."/>
            <person name="Sanfuentes E."/>
            <person name="Panda P."/>
            <person name="Hill R."/>
            <person name="Sambles C."/>
            <person name="Grant M."/>
            <person name="Williams N.M."/>
            <person name="Mcdougal R.L."/>
        </authorList>
    </citation>
    <scope>NUCLEOTIDE SEQUENCE [LARGE SCALE GENOMIC DNA]</scope>
    <source>
        <strain evidence="3">Chile2</strain>
        <strain evidence="4">Chile4</strain>
    </source>
</reference>
<dbReference type="Proteomes" id="UP000785171">
    <property type="component" value="Unassembled WGS sequence"/>
</dbReference>
<keyword evidence="5" id="KW-1185">Reference proteome</keyword>
<proteinExistence type="predicted"/>
<evidence type="ECO:0000313" key="4">
    <source>
        <dbReference type="EMBL" id="RLN84406.1"/>
    </source>
</evidence>
<protein>
    <submittedName>
        <fullName evidence="3">Uncharacterized protein</fullName>
    </submittedName>
</protein>
<reference evidence="1" key="1">
    <citation type="journal article" date="2015" name="Genom Data">
        <title>Genome sequences of six Phytophthora species associated with forests in New Zealand.</title>
        <authorList>
            <person name="Studholme D.J."/>
            <person name="McDougal R.L."/>
            <person name="Sambles C."/>
            <person name="Hansen E."/>
            <person name="Hardy G."/>
            <person name="Grant M."/>
            <person name="Ganley R.J."/>
            <person name="Williams N.M."/>
        </authorList>
    </citation>
    <scope>NUCLEOTIDE SEQUENCE</scope>
    <source>
        <strain evidence="1">NZFS 2646</strain>
        <strain evidence="2">NZFS 3630</strain>
    </source>
</reference>
<dbReference type="EMBL" id="MBDN02000019">
    <property type="protein sequence ID" value="RLN84406.1"/>
    <property type="molecule type" value="Genomic_DNA"/>
</dbReference>
<dbReference type="EMBL" id="MAYM02001859">
    <property type="protein sequence ID" value="RLN10272.1"/>
    <property type="molecule type" value="Genomic_DNA"/>
</dbReference>
<dbReference type="EMBL" id="JPWV03000027">
    <property type="protein sequence ID" value="KAG2529602.1"/>
    <property type="molecule type" value="Genomic_DNA"/>
</dbReference>
<dbReference type="Proteomes" id="UP000792063">
    <property type="component" value="Unassembled WGS sequence"/>
</dbReference>
<dbReference type="EMBL" id="JPWU03000026">
    <property type="protein sequence ID" value="KAG2530786.1"/>
    <property type="molecule type" value="Genomic_DNA"/>
</dbReference>
<evidence type="ECO:0000313" key="1">
    <source>
        <dbReference type="EMBL" id="KAG2529602.1"/>
    </source>
</evidence>
<evidence type="ECO:0000313" key="3">
    <source>
        <dbReference type="EMBL" id="RLN10272.1"/>
    </source>
</evidence>
<dbReference type="AlphaFoldDB" id="A0A3R7MM68"/>
<comment type="caution">
    <text evidence="3">The sequence shown here is derived from an EMBL/GenBank/DDBJ whole genome shotgun (WGS) entry which is preliminary data.</text>
</comment>
<organism evidence="3 6">
    <name type="scientific">Phytophthora kernoviae</name>
    <dbReference type="NCBI Taxonomy" id="325452"/>
    <lineage>
        <taxon>Eukaryota</taxon>
        <taxon>Sar</taxon>
        <taxon>Stramenopiles</taxon>
        <taxon>Oomycota</taxon>
        <taxon>Peronosporomycetes</taxon>
        <taxon>Peronosporales</taxon>
        <taxon>Peronosporaceae</taxon>
        <taxon>Phytophthora</taxon>
    </lineage>
</organism>
<gene>
    <name evidence="3" type="ORF">BBI17_001181</name>
    <name evidence="4" type="ORF">BBO99_00001330</name>
    <name evidence="1" type="ORF">JM16_001986</name>
    <name evidence="2" type="ORF">JM18_001162</name>
</gene>
<evidence type="ECO:0000313" key="2">
    <source>
        <dbReference type="EMBL" id="KAG2530786.1"/>
    </source>
</evidence>
<dbReference type="Proteomes" id="UP000285624">
    <property type="component" value="Unassembled WGS sequence"/>
</dbReference>